<dbReference type="GO" id="GO:0004795">
    <property type="term" value="F:threonine synthase activity"/>
    <property type="evidence" value="ECO:0007669"/>
    <property type="project" value="UniProtKB-EC"/>
</dbReference>
<name>A0A644W3I5_9ZZZZ</name>
<dbReference type="InterPro" id="IPR050147">
    <property type="entry name" value="Ser/Thr_Dehydratase"/>
</dbReference>
<dbReference type="CDD" id="cd01563">
    <property type="entry name" value="Thr-synth_1"/>
    <property type="match status" value="1"/>
</dbReference>
<organism evidence="5">
    <name type="scientific">bioreactor metagenome</name>
    <dbReference type="NCBI Taxonomy" id="1076179"/>
    <lineage>
        <taxon>unclassified sequences</taxon>
        <taxon>metagenomes</taxon>
        <taxon>ecological metagenomes</taxon>
    </lineage>
</organism>
<dbReference type="GO" id="GO:0030170">
    <property type="term" value="F:pyridoxal phosphate binding"/>
    <property type="evidence" value="ECO:0007669"/>
    <property type="project" value="InterPro"/>
</dbReference>
<sequence length="366" mass="39556">MDCSFICPSCGAKYSVTREIWRCKCGNYLDLDYHPVLIRENLNMADRSFWRYKDVLPLNDYNNAISFGEGTTPLVDMVFNDVKFLGKMDFMLPSGSFKDRGASLMISKCKEMGIDEIVEDSSGNSACSVSAYCARGGIKANIYMPAGNSSAKSIQAGSYGSRIHLVEGNRIDCANAALEAAKSSYYAAHAWNPYFIHGTKTIIYEIVEQLGWKAPDSIFIPVGSGSQLIGVYLGLLEMKEAGIIDKMTRLMAVQSNKCSPLKDFVEGKETPVTSGNPSIAEGIAIHRPVRLKQIVDAVISSGGEFITVDDSEIIEAMKASAKQGVYIEPTSASAVAAVKKGAEMGVNGETAVVSLTGTGLKSSYRF</sequence>
<dbReference type="AlphaFoldDB" id="A0A644W3I5"/>
<evidence type="ECO:0000313" key="5">
    <source>
        <dbReference type="EMBL" id="MPL98086.1"/>
    </source>
</evidence>
<dbReference type="PANTHER" id="PTHR48078">
    <property type="entry name" value="THREONINE DEHYDRATASE, MITOCHONDRIAL-RELATED"/>
    <property type="match status" value="1"/>
</dbReference>
<dbReference type="InterPro" id="IPR000634">
    <property type="entry name" value="Ser/Thr_deHydtase_PyrdxlP-BS"/>
</dbReference>
<evidence type="ECO:0000256" key="2">
    <source>
        <dbReference type="ARBA" id="ARBA00022898"/>
    </source>
</evidence>
<dbReference type="SUPFAM" id="SSF53686">
    <property type="entry name" value="Tryptophan synthase beta subunit-like PLP-dependent enzymes"/>
    <property type="match status" value="1"/>
</dbReference>
<dbReference type="GO" id="GO:0004794">
    <property type="term" value="F:threonine deaminase activity"/>
    <property type="evidence" value="ECO:0007669"/>
    <property type="project" value="TreeGrafter"/>
</dbReference>
<evidence type="ECO:0000256" key="1">
    <source>
        <dbReference type="ARBA" id="ARBA00001933"/>
    </source>
</evidence>
<dbReference type="GO" id="GO:0006565">
    <property type="term" value="P:L-serine catabolic process"/>
    <property type="evidence" value="ECO:0007669"/>
    <property type="project" value="TreeGrafter"/>
</dbReference>
<evidence type="ECO:0000256" key="3">
    <source>
        <dbReference type="ARBA" id="ARBA00023239"/>
    </source>
</evidence>
<dbReference type="GO" id="GO:0003941">
    <property type="term" value="F:L-serine ammonia-lyase activity"/>
    <property type="evidence" value="ECO:0007669"/>
    <property type="project" value="TreeGrafter"/>
</dbReference>
<comment type="caution">
    <text evidence="5">The sequence shown here is derived from an EMBL/GenBank/DDBJ whole genome shotgun (WGS) entry which is preliminary data.</text>
</comment>
<accession>A0A644W3I5</accession>
<dbReference type="GO" id="GO:0006567">
    <property type="term" value="P:L-threonine catabolic process"/>
    <property type="evidence" value="ECO:0007669"/>
    <property type="project" value="TreeGrafter"/>
</dbReference>
<evidence type="ECO:0000259" key="4">
    <source>
        <dbReference type="Pfam" id="PF00291"/>
    </source>
</evidence>
<dbReference type="Pfam" id="PF00291">
    <property type="entry name" value="PALP"/>
    <property type="match status" value="1"/>
</dbReference>
<dbReference type="Gene3D" id="3.40.50.1100">
    <property type="match status" value="2"/>
</dbReference>
<keyword evidence="3 5" id="KW-0456">Lyase</keyword>
<feature type="domain" description="Tryptophan synthase beta chain-like PALP" evidence="4">
    <location>
        <begin position="65"/>
        <end position="357"/>
    </location>
</feature>
<dbReference type="PANTHER" id="PTHR48078:SF6">
    <property type="entry name" value="L-THREONINE DEHYDRATASE CATABOLIC TDCB"/>
    <property type="match status" value="1"/>
</dbReference>
<gene>
    <name evidence="5" type="primary">thrC_19</name>
    <name evidence="5" type="ORF">SDC9_44284</name>
</gene>
<comment type="cofactor">
    <cofactor evidence="1">
        <name>pyridoxal 5'-phosphate</name>
        <dbReference type="ChEBI" id="CHEBI:597326"/>
    </cofactor>
</comment>
<protein>
    <submittedName>
        <fullName evidence="5">Threonine synthase</fullName>
        <ecNumber evidence="5">4.2.3.1</ecNumber>
    </submittedName>
</protein>
<dbReference type="InterPro" id="IPR036052">
    <property type="entry name" value="TrpB-like_PALP_sf"/>
</dbReference>
<dbReference type="EC" id="4.2.3.1" evidence="5"/>
<dbReference type="EMBL" id="VSSQ01000589">
    <property type="protein sequence ID" value="MPL98086.1"/>
    <property type="molecule type" value="Genomic_DNA"/>
</dbReference>
<dbReference type="GO" id="GO:0009097">
    <property type="term" value="P:isoleucine biosynthetic process"/>
    <property type="evidence" value="ECO:0007669"/>
    <property type="project" value="TreeGrafter"/>
</dbReference>
<dbReference type="InterPro" id="IPR001926">
    <property type="entry name" value="TrpB-like_PALP"/>
</dbReference>
<keyword evidence="2" id="KW-0663">Pyridoxal phosphate</keyword>
<dbReference type="PROSITE" id="PS00165">
    <property type="entry name" value="DEHYDRATASE_SER_THR"/>
    <property type="match status" value="1"/>
</dbReference>
<proteinExistence type="predicted"/>
<reference evidence="5" key="1">
    <citation type="submission" date="2019-08" db="EMBL/GenBank/DDBJ databases">
        <authorList>
            <person name="Kucharzyk K."/>
            <person name="Murdoch R.W."/>
            <person name="Higgins S."/>
            <person name="Loffler F."/>
        </authorList>
    </citation>
    <scope>NUCLEOTIDE SEQUENCE</scope>
</reference>